<dbReference type="InterPro" id="IPR050976">
    <property type="entry name" value="Snaclec"/>
</dbReference>
<name>A0A2A6BS45_PRIPA</name>
<dbReference type="Gene3D" id="3.10.100.10">
    <property type="entry name" value="Mannose-Binding Protein A, subunit A"/>
    <property type="match status" value="2"/>
</dbReference>
<dbReference type="Gene3D" id="2.60.120.290">
    <property type="entry name" value="Spermadhesin, CUB domain"/>
    <property type="match status" value="1"/>
</dbReference>
<dbReference type="PROSITE" id="PS01180">
    <property type="entry name" value="CUB"/>
    <property type="match status" value="1"/>
</dbReference>
<dbReference type="CDD" id="cd00037">
    <property type="entry name" value="CLECT"/>
    <property type="match status" value="2"/>
</dbReference>
<reference evidence="3" key="1">
    <citation type="journal article" date="2008" name="Nat. Genet.">
        <title>The Pristionchus pacificus genome provides a unique perspective on nematode lifestyle and parasitism.</title>
        <authorList>
            <person name="Dieterich C."/>
            <person name="Clifton S.W."/>
            <person name="Schuster L.N."/>
            <person name="Chinwalla A."/>
            <person name="Delehaunty K."/>
            <person name="Dinkelacker I."/>
            <person name="Fulton L."/>
            <person name="Fulton R."/>
            <person name="Godfrey J."/>
            <person name="Minx P."/>
            <person name="Mitreva M."/>
            <person name="Roeseler W."/>
            <person name="Tian H."/>
            <person name="Witte H."/>
            <person name="Yang S.P."/>
            <person name="Wilson R.K."/>
            <person name="Sommer R.J."/>
        </authorList>
    </citation>
    <scope>NUCLEOTIDE SEQUENCE [LARGE SCALE GENOMIC DNA]</scope>
    <source>
        <strain evidence="3">PS312</strain>
    </source>
</reference>
<dbReference type="OrthoDB" id="7357196at2759"/>
<dbReference type="PANTHER" id="PTHR22991:SF40">
    <property type="entry name" value="PROTEIN CBG13490"/>
    <property type="match status" value="1"/>
</dbReference>
<dbReference type="InterPro" id="IPR035914">
    <property type="entry name" value="Sperma_CUB_dom_sf"/>
</dbReference>
<dbReference type="PROSITE" id="PS00615">
    <property type="entry name" value="C_TYPE_LECTIN_1"/>
    <property type="match status" value="1"/>
</dbReference>
<dbReference type="PANTHER" id="PTHR22991">
    <property type="entry name" value="PROTEIN CBG13490"/>
    <property type="match status" value="1"/>
</dbReference>
<dbReference type="InterPro" id="IPR016186">
    <property type="entry name" value="C-type_lectin-like/link_sf"/>
</dbReference>
<dbReference type="PROSITE" id="PS50041">
    <property type="entry name" value="C_TYPE_LECTIN_2"/>
    <property type="match status" value="1"/>
</dbReference>
<dbReference type="Pfam" id="PF00059">
    <property type="entry name" value="Lectin_C"/>
    <property type="match status" value="1"/>
</dbReference>
<accession>A0A2A6BS45</accession>
<protein>
    <submittedName>
        <fullName evidence="2">C-type lectin</fullName>
    </submittedName>
</protein>
<dbReference type="InterPro" id="IPR000859">
    <property type="entry name" value="CUB_dom"/>
</dbReference>
<comment type="caution">
    <text evidence="1">Lacks conserved residue(s) required for the propagation of feature annotation.</text>
</comment>
<dbReference type="InterPro" id="IPR018378">
    <property type="entry name" value="C-type_lectin_CS"/>
</dbReference>
<evidence type="ECO:0000256" key="1">
    <source>
        <dbReference type="PROSITE-ProRule" id="PRU00059"/>
    </source>
</evidence>
<gene>
    <name evidence="2" type="primary">WBGene00275536</name>
</gene>
<dbReference type="SUPFAM" id="SSF56436">
    <property type="entry name" value="C-type lectin-like"/>
    <property type="match status" value="2"/>
</dbReference>
<reference evidence="2" key="2">
    <citation type="submission" date="2022-06" db="UniProtKB">
        <authorList>
            <consortium name="EnsemblMetazoa"/>
        </authorList>
    </citation>
    <scope>IDENTIFICATION</scope>
    <source>
        <strain evidence="2">PS312</strain>
    </source>
</reference>
<keyword evidence="3" id="KW-1185">Reference proteome</keyword>
<dbReference type="EnsemblMetazoa" id="PPA37167.1">
    <property type="protein sequence ID" value="PPA37167.1"/>
    <property type="gene ID" value="WBGene00275536"/>
</dbReference>
<accession>A0A8R1YWM1</accession>
<dbReference type="SUPFAM" id="SSF49854">
    <property type="entry name" value="Spermadhesin, CUB domain"/>
    <property type="match status" value="2"/>
</dbReference>
<sequence length="532" mass="59792">MNRLLFFFIILNLAHSSCPNGFELVRDGECRGRYTAVNSNWNDISRTAVTRCKEIQGKAVIIHNDEHQSYWRNRVPSETLFMGIVCNSSSMRWEWDDGSSVDYRPKEGYMEELDAEYKPGQSWDMHDNGYWHIAYGTDMEYSLSIFCTTQLQQPPDYGCDSFEDTEDGIFCQVCKIGKMRKTPAEIVDPLWPLFIIFRISRCWSRRLPRDGHFLWFGRVDERPVLLEACGGVRSESRPEARVHRRAVVRGASSTLLIIAISNQIYSPGYPYDASVPCDWFLTVPAGRRVRVQIMLLEANSCCDRLVLQDATLGGNIVAKCLFKFSKFSLTGEITDRVFTTSSSNLMRVSWQPQGGVNVRGAMFTFNAGSQFGWIDGSDWDYDHFYPGFPITGLGNCVAMNTTGTTGEWVNTDCTSKQAVACERTQHYSPPGCSAGPWNEGDIIYSPGIPTSASTPRDFILSVDTGKLLQVELFILEANTCCDRLVISENYICGTVLANLTGEVSDKTYTTSSSNFMRGSWQPNGGVNVRGFM</sequence>
<dbReference type="AlphaFoldDB" id="A0A2A6BS45"/>
<dbReference type="Proteomes" id="UP000005239">
    <property type="component" value="Unassembled WGS sequence"/>
</dbReference>
<proteinExistence type="predicted"/>
<organism evidence="2 3">
    <name type="scientific">Pristionchus pacificus</name>
    <name type="common">Parasitic nematode worm</name>
    <dbReference type="NCBI Taxonomy" id="54126"/>
    <lineage>
        <taxon>Eukaryota</taxon>
        <taxon>Metazoa</taxon>
        <taxon>Ecdysozoa</taxon>
        <taxon>Nematoda</taxon>
        <taxon>Chromadorea</taxon>
        <taxon>Rhabditida</taxon>
        <taxon>Rhabditina</taxon>
        <taxon>Diplogasteromorpha</taxon>
        <taxon>Diplogasteroidea</taxon>
        <taxon>Neodiplogasteridae</taxon>
        <taxon>Pristionchus</taxon>
    </lineage>
</organism>
<dbReference type="InterPro" id="IPR016187">
    <property type="entry name" value="CTDL_fold"/>
</dbReference>
<evidence type="ECO:0000313" key="2">
    <source>
        <dbReference type="EnsemblMetazoa" id="PPA37167.1"/>
    </source>
</evidence>
<dbReference type="InterPro" id="IPR001304">
    <property type="entry name" value="C-type_lectin-like"/>
</dbReference>
<evidence type="ECO:0000313" key="3">
    <source>
        <dbReference type="Proteomes" id="UP000005239"/>
    </source>
</evidence>